<dbReference type="Proteomes" id="UP000250235">
    <property type="component" value="Unassembled WGS sequence"/>
</dbReference>
<keyword evidence="3" id="KW-0472">Membrane</keyword>
<organism evidence="5 6">
    <name type="scientific">Dorcoceras hygrometricum</name>
    <dbReference type="NCBI Taxonomy" id="472368"/>
    <lineage>
        <taxon>Eukaryota</taxon>
        <taxon>Viridiplantae</taxon>
        <taxon>Streptophyta</taxon>
        <taxon>Embryophyta</taxon>
        <taxon>Tracheophyta</taxon>
        <taxon>Spermatophyta</taxon>
        <taxon>Magnoliopsida</taxon>
        <taxon>eudicotyledons</taxon>
        <taxon>Gunneridae</taxon>
        <taxon>Pentapetalae</taxon>
        <taxon>asterids</taxon>
        <taxon>lamiids</taxon>
        <taxon>Lamiales</taxon>
        <taxon>Gesneriaceae</taxon>
        <taxon>Didymocarpoideae</taxon>
        <taxon>Trichosporeae</taxon>
        <taxon>Loxocarpinae</taxon>
        <taxon>Dorcoceras</taxon>
    </lineage>
</organism>
<reference evidence="5 6" key="1">
    <citation type="journal article" date="2015" name="Proc. Natl. Acad. Sci. U.S.A.">
        <title>The resurrection genome of Boea hygrometrica: A blueprint for survival of dehydration.</title>
        <authorList>
            <person name="Xiao L."/>
            <person name="Yang G."/>
            <person name="Zhang L."/>
            <person name="Yang X."/>
            <person name="Zhao S."/>
            <person name="Ji Z."/>
            <person name="Zhou Q."/>
            <person name="Hu M."/>
            <person name="Wang Y."/>
            <person name="Chen M."/>
            <person name="Xu Y."/>
            <person name="Jin H."/>
            <person name="Xiao X."/>
            <person name="Hu G."/>
            <person name="Bao F."/>
            <person name="Hu Y."/>
            <person name="Wan P."/>
            <person name="Li L."/>
            <person name="Deng X."/>
            <person name="Kuang T."/>
            <person name="Xiang C."/>
            <person name="Zhu J.K."/>
            <person name="Oliver M.J."/>
            <person name="He Y."/>
        </authorList>
    </citation>
    <scope>NUCLEOTIDE SEQUENCE [LARGE SCALE GENOMIC DNA]</scope>
    <source>
        <strain evidence="6">cv. XS01</strain>
    </source>
</reference>
<dbReference type="Gene3D" id="3.40.50.200">
    <property type="entry name" value="Peptidase S8/S53 domain"/>
    <property type="match status" value="1"/>
</dbReference>
<proteinExistence type="inferred from homology"/>
<dbReference type="Pfam" id="PF00082">
    <property type="entry name" value="Peptidase_S8"/>
    <property type="match status" value="1"/>
</dbReference>
<keyword evidence="6" id="KW-1185">Reference proteome</keyword>
<keyword evidence="3" id="KW-1133">Transmembrane helix</keyword>
<dbReference type="GO" id="GO:0004252">
    <property type="term" value="F:serine-type endopeptidase activity"/>
    <property type="evidence" value="ECO:0007669"/>
    <property type="project" value="InterPro"/>
</dbReference>
<evidence type="ECO:0000313" key="6">
    <source>
        <dbReference type="Proteomes" id="UP000250235"/>
    </source>
</evidence>
<dbReference type="SUPFAM" id="SSF52743">
    <property type="entry name" value="Subtilisin-like"/>
    <property type="match status" value="1"/>
</dbReference>
<dbReference type="InterPro" id="IPR045051">
    <property type="entry name" value="SBT"/>
</dbReference>
<dbReference type="EMBL" id="KV011250">
    <property type="protein sequence ID" value="KZV26438.1"/>
    <property type="molecule type" value="Genomic_DNA"/>
</dbReference>
<dbReference type="AlphaFoldDB" id="A0A2Z7AYJ3"/>
<evidence type="ECO:0000256" key="3">
    <source>
        <dbReference type="SAM" id="Phobius"/>
    </source>
</evidence>
<keyword evidence="3" id="KW-0812">Transmembrane</keyword>
<feature type="transmembrane region" description="Helical" evidence="3">
    <location>
        <begin position="329"/>
        <end position="350"/>
    </location>
</feature>
<evidence type="ECO:0000313" key="5">
    <source>
        <dbReference type="EMBL" id="KZV26438.1"/>
    </source>
</evidence>
<dbReference type="InterPro" id="IPR000209">
    <property type="entry name" value="Peptidase_S8/S53_dom"/>
</dbReference>
<accession>A0A2Z7AYJ3</accession>
<dbReference type="GO" id="GO:0006508">
    <property type="term" value="P:proteolysis"/>
    <property type="evidence" value="ECO:0007669"/>
    <property type="project" value="InterPro"/>
</dbReference>
<evidence type="ECO:0000256" key="1">
    <source>
        <dbReference type="ARBA" id="ARBA00011073"/>
    </source>
</evidence>
<evidence type="ECO:0000256" key="2">
    <source>
        <dbReference type="ARBA" id="ARBA00022729"/>
    </source>
</evidence>
<dbReference type="InterPro" id="IPR036852">
    <property type="entry name" value="Peptidase_S8/S53_dom_sf"/>
</dbReference>
<sequence>MASSLISRSHHIYFDSVFRFDDAEIVQMFESLVTTGLMEFLGCPAIFHEHALIEFFANGSVKDGMVLSTIGGTAVEISESVFAATFGLPTEGLTDLSEVPRNLLSEAQSLFSASEKEVSISCLKKEIKMQYRLLSDILAKSLFVKAGSFDAWSRIDGVLLSEIQKGFVALSGFIDRWTKSLNSRRFELKNTPLAIAITETLKKNRCPLLWLRCCFPSFITTKDAEGHGSHTSSIAAGNYVKGTSFYCYANGNSREVPAVRIAACRVCYPDLGCDSEDILAAFDDAVADGVDIITVSLGKLSQLDCVLRTAPGIFPAAASTTDRASISKVVLGNGTIITISILLSICYSILNL</sequence>
<feature type="domain" description="Peptidase S8/S53" evidence="4">
    <location>
        <begin position="221"/>
        <end position="304"/>
    </location>
</feature>
<dbReference type="OrthoDB" id="2011474at2759"/>
<keyword evidence="2" id="KW-0732">Signal</keyword>
<dbReference type="PANTHER" id="PTHR10795">
    <property type="entry name" value="PROPROTEIN CONVERTASE SUBTILISIN/KEXIN"/>
    <property type="match status" value="1"/>
</dbReference>
<comment type="similarity">
    <text evidence="1">Belongs to the peptidase S8 family.</text>
</comment>
<name>A0A2Z7AYJ3_9LAMI</name>
<evidence type="ECO:0000259" key="4">
    <source>
        <dbReference type="Pfam" id="PF00082"/>
    </source>
</evidence>
<protein>
    <submittedName>
        <fullName evidence="5">Cucumisin-like</fullName>
    </submittedName>
</protein>
<gene>
    <name evidence="5" type="ORF">F511_37864</name>
</gene>